<dbReference type="Proteomes" id="UP001054945">
    <property type="component" value="Unassembled WGS sequence"/>
</dbReference>
<keyword evidence="2" id="KW-1185">Reference proteome</keyword>
<dbReference type="EMBL" id="BPLR01013329">
    <property type="protein sequence ID" value="GIY60437.1"/>
    <property type="molecule type" value="Genomic_DNA"/>
</dbReference>
<sequence>MKEGGADCSFSTFRISDGTVVAFGETLEEMLLVLGESQPEVHLQLGLDGPAPRVSSFLPRELRHRKRGKFSLNI</sequence>
<dbReference type="AlphaFoldDB" id="A0AAV4URL8"/>
<reference evidence="1 2" key="1">
    <citation type="submission" date="2021-06" db="EMBL/GenBank/DDBJ databases">
        <title>Caerostris extrusa draft genome.</title>
        <authorList>
            <person name="Kono N."/>
            <person name="Arakawa K."/>
        </authorList>
    </citation>
    <scope>NUCLEOTIDE SEQUENCE [LARGE SCALE GENOMIC DNA]</scope>
</reference>
<comment type="caution">
    <text evidence="1">The sequence shown here is derived from an EMBL/GenBank/DDBJ whole genome shotgun (WGS) entry which is preliminary data.</text>
</comment>
<name>A0AAV4URL8_CAEEX</name>
<gene>
    <name evidence="1" type="ORF">CEXT_590801</name>
</gene>
<organism evidence="1 2">
    <name type="scientific">Caerostris extrusa</name>
    <name type="common">Bark spider</name>
    <name type="synonym">Caerostris bankana</name>
    <dbReference type="NCBI Taxonomy" id="172846"/>
    <lineage>
        <taxon>Eukaryota</taxon>
        <taxon>Metazoa</taxon>
        <taxon>Ecdysozoa</taxon>
        <taxon>Arthropoda</taxon>
        <taxon>Chelicerata</taxon>
        <taxon>Arachnida</taxon>
        <taxon>Araneae</taxon>
        <taxon>Araneomorphae</taxon>
        <taxon>Entelegynae</taxon>
        <taxon>Araneoidea</taxon>
        <taxon>Araneidae</taxon>
        <taxon>Caerostris</taxon>
    </lineage>
</organism>
<evidence type="ECO:0000313" key="2">
    <source>
        <dbReference type="Proteomes" id="UP001054945"/>
    </source>
</evidence>
<accession>A0AAV4URL8</accession>
<protein>
    <submittedName>
        <fullName evidence="1">Uncharacterized protein</fullName>
    </submittedName>
</protein>
<evidence type="ECO:0000313" key="1">
    <source>
        <dbReference type="EMBL" id="GIY60437.1"/>
    </source>
</evidence>
<proteinExistence type="predicted"/>